<dbReference type="Pfam" id="PF00078">
    <property type="entry name" value="RVT_1"/>
    <property type="match status" value="1"/>
</dbReference>
<sequence length="823" mass="94402">MRGLANKLKGLKFCIKEWNANHFGNIFTKVKEAEDAAIKAQERFESCNTDDNREAFHLANANLLRACKTEENYWAQKANIKWLASGDASTKYFHSLVKGKRRQASIRELKDHSGKVLLDPDLIANYISNHYEATFSEDYTGNLGDIIANVPTVFNDLDNQCITTLPLEEEIKAAIWQLNPNSSAGPDGYNGEFFRHFWDIIKADLISATHEYFQGIPIPMAFGSTNITLIPKVEGAREIGDYRPIALSTFFSKMLSRIVANRLGPMLNKIISPEQAGFQKGKGIEEHILLTNELMHNLDSKVRGGNVMIKLDMAKAFDKISLNYLQAILQAFGFNEQSISLLLQNLRATYMSVLVNGKPNGFFKIKRGVKQGDPLSPLLFIIGSEGFARSLNHAINSGYISPYKVGKNRVVSHLAFADDLIIFLKGDLRNILRFRHLLDSYLKASGQEVNKKKSRIFCRKGSRGLYTRKLEDTLGFKMGNPPFKYLGSTITQGILKKTHCDHILHHFDAYINNWTIHGKLANFFWGSKQGRNHYHWAKWDTLTRPTREGGLGIRNLEDIQKASALKLWWKSLTGNSLLARFMKNKYAREGTFEAKIYDSTSWKRICRISPIGLQFTTNTNQNVSWVNGNFSFKEAYWAVRERDVSTQINTLTWNKFQIPKIKLFTWKALNQYLPFPNILNRLSYNLPSKCPFCNNNEATDSHILLTCDLSRSIWKDFAYYTTGPTRTNAMDLREYMLEWWLSHSKTSLRGLLRLVLPGCIIWNLWKAYNRSIYEDTMESRIGITIEIQKMIQHWVWSNKKVQKIASKEEIEALNLKPYLSKDK</sequence>
<dbReference type="Proteomes" id="UP000595140">
    <property type="component" value="Unassembled WGS sequence"/>
</dbReference>
<dbReference type="SUPFAM" id="SSF56672">
    <property type="entry name" value="DNA/RNA polymerases"/>
    <property type="match status" value="1"/>
</dbReference>
<dbReference type="InterPro" id="IPR000477">
    <property type="entry name" value="RT_dom"/>
</dbReference>
<dbReference type="InterPro" id="IPR043502">
    <property type="entry name" value="DNA/RNA_pol_sf"/>
</dbReference>
<dbReference type="PANTHER" id="PTHR31635">
    <property type="entry name" value="REVERSE TRANSCRIPTASE DOMAIN-CONTAINING PROTEIN-RELATED"/>
    <property type="match status" value="1"/>
</dbReference>
<dbReference type="PANTHER" id="PTHR31635:SF196">
    <property type="entry name" value="REVERSE TRANSCRIPTASE DOMAIN-CONTAINING PROTEIN-RELATED"/>
    <property type="match status" value="1"/>
</dbReference>
<dbReference type="AlphaFoldDB" id="A0A484MQM8"/>
<organism evidence="2 3">
    <name type="scientific">Cuscuta campestris</name>
    <dbReference type="NCBI Taxonomy" id="132261"/>
    <lineage>
        <taxon>Eukaryota</taxon>
        <taxon>Viridiplantae</taxon>
        <taxon>Streptophyta</taxon>
        <taxon>Embryophyta</taxon>
        <taxon>Tracheophyta</taxon>
        <taxon>Spermatophyta</taxon>
        <taxon>Magnoliopsida</taxon>
        <taxon>eudicotyledons</taxon>
        <taxon>Gunneridae</taxon>
        <taxon>Pentapetalae</taxon>
        <taxon>asterids</taxon>
        <taxon>lamiids</taxon>
        <taxon>Solanales</taxon>
        <taxon>Convolvulaceae</taxon>
        <taxon>Cuscuteae</taxon>
        <taxon>Cuscuta</taxon>
        <taxon>Cuscuta subgen. Grammica</taxon>
        <taxon>Cuscuta sect. Cleistogrammica</taxon>
    </lineage>
</organism>
<dbReference type="OrthoDB" id="1744944at2759"/>
<gene>
    <name evidence="2" type="ORF">CCAM_LOCUS32605</name>
</gene>
<evidence type="ECO:0000313" key="3">
    <source>
        <dbReference type="Proteomes" id="UP000595140"/>
    </source>
</evidence>
<evidence type="ECO:0000313" key="2">
    <source>
        <dbReference type="EMBL" id="VFQ90829.1"/>
    </source>
</evidence>
<accession>A0A484MQM8</accession>
<protein>
    <recommendedName>
        <fullName evidence="1">Reverse transcriptase domain-containing protein</fullName>
    </recommendedName>
</protein>
<dbReference type="PROSITE" id="PS50878">
    <property type="entry name" value="RT_POL"/>
    <property type="match status" value="1"/>
</dbReference>
<keyword evidence="3" id="KW-1185">Reference proteome</keyword>
<name>A0A484MQM8_9ASTE</name>
<dbReference type="CDD" id="cd01650">
    <property type="entry name" value="RT_nLTR_like"/>
    <property type="match status" value="1"/>
</dbReference>
<dbReference type="InterPro" id="IPR026960">
    <property type="entry name" value="RVT-Znf"/>
</dbReference>
<evidence type="ECO:0000259" key="1">
    <source>
        <dbReference type="PROSITE" id="PS50878"/>
    </source>
</evidence>
<dbReference type="EMBL" id="OOIL02004235">
    <property type="protein sequence ID" value="VFQ90829.1"/>
    <property type="molecule type" value="Genomic_DNA"/>
</dbReference>
<feature type="domain" description="Reverse transcriptase" evidence="1">
    <location>
        <begin position="211"/>
        <end position="490"/>
    </location>
</feature>
<reference evidence="2 3" key="1">
    <citation type="submission" date="2018-04" db="EMBL/GenBank/DDBJ databases">
        <authorList>
            <person name="Vogel A."/>
        </authorList>
    </citation>
    <scope>NUCLEOTIDE SEQUENCE [LARGE SCALE GENOMIC DNA]</scope>
</reference>
<dbReference type="Pfam" id="PF13966">
    <property type="entry name" value="zf-RVT"/>
    <property type="match status" value="1"/>
</dbReference>
<proteinExistence type="predicted"/>